<dbReference type="SUPFAM" id="SSF48726">
    <property type="entry name" value="Immunoglobulin"/>
    <property type="match status" value="3"/>
</dbReference>
<feature type="domain" description="Ig-like" evidence="2">
    <location>
        <begin position="31"/>
        <end position="97"/>
    </location>
</feature>
<organism evidence="3 4">
    <name type="scientific">Channa striata</name>
    <name type="common">Snakehead murrel</name>
    <name type="synonym">Ophicephalus striatus</name>
    <dbReference type="NCBI Taxonomy" id="64152"/>
    <lineage>
        <taxon>Eukaryota</taxon>
        <taxon>Metazoa</taxon>
        <taxon>Chordata</taxon>
        <taxon>Craniata</taxon>
        <taxon>Vertebrata</taxon>
        <taxon>Euteleostomi</taxon>
        <taxon>Actinopterygii</taxon>
        <taxon>Neopterygii</taxon>
        <taxon>Teleostei</taxon>
        <taxon>Neoteleostei</taxon>
        <taxon>Acanthomorphata</taxon>
        <taxon>Anabantaria</taxon>
        <taxon>Anabantiformes</taxon>
        <taxon>Channoidei</taxon>
        <taxon>Channidae</taxon>
        <taxon>Channa</taxon>
    </lineage>
</organism>
<dbReference type="Pfam" id="PF07686">
    <property type="entry name" value="V-set"/>
    <property type="match status" value="1"/>
</dbReference>
<reference evidence="3" key="1">
    <citation type="submission" date="2023-07" db="EMBL/GenBank/DDBJ databases">
        <title>Chromosome-level Genome Assembly of Striped Snakehead (Channa striata).</title>
        <authorList>
            <person name="Liu H."/>
        </authorList>
    </citation>
    <scope>NUCLEOTIDE SEQUENCE</scope>
    <source>
        <strain evidence="3">Gz</strain>
        <tissue evidence="3">Muscle</tissue>
    </source>
</reference>
<evidence type="ECO:0000313" key="3">
    <source>
        <dbReference type="EMBL" id="KAK2817365.1"/>
    </source>
</evidence>
<proteinExistence type="predicted"/>
<dbReference type="InterPro" id="IPR003598">
    <property type="entry name" value="Ig_sub2"/>
</dbReference>
<dbReference type="SMART" id="SM00408">
    <property type="entry name" value="IGc2"/>
    <property type="match status" value="2"/>
</dbReference>
<sequence>MSAETGCLLMGFILYMSGICGSSSPKVCALKGSSVDLPCSHKNPTSSPTWYTQQSAMHVWNELYADGEITIFNMTEESNFTLTINDLSESNETLYCCKERTDDQNYCQDHHTELYVADLQVKVIPTTEDQTVNLMCSTSCALSEKPAAYIWYRNREFLYEDWSPWYQELVSSEEGVTYSCAIKGHEHLRAPDVSVDSVSSACFTVTYSGGRMCSYQQKPEDEPCSITHPREVHVQMTHTTKYFTVNCNSSCLTVEPQTPYSWYWNRELFTNCDKQVMTIFGGQPELISCAVKGHEDLLSDDVCTDNNLCWTVNYASRRICALEGSSVNISSEYNFNKWDPIPKTWYKITRRSDLKAESVSEDAGSIIRYYDNRKDQHTLTINHLKKSDSGAYSFGHKPNAEDWTQDHVSGVILVVTGLKVTMAPSAEVIEDQRVTLTCSTSCPLTDNKNYIWHLNGRPLTLPESQNKHLILDPVSVQDAGNYSCVVTTHQNISSTEENLTVKARGKSLLIMNAVKLTLLSLLLPGVPFMLYLKKKTLTSTAEPSNKMEMLYESIALSPMNPAAQADPAEQQEDAL</sequence>
<dbReference type="InterPro" id="IPR013106">
    <property type="entry name" value="Ig_V-set"/>
</dbReference>
<dbReference type="PROSITE" id="PS50835">
    <property type="entry name" value="IG_LIKE"/>
    <property type="match status" value="3"/>
</dbReference>
<dbReference type="SMART" id="SM00409">
    <property type="entry name" value="IG"/>
    <property type="match status" value="3"/>
</dbReference>
<dbReference type="Proteomes" id="UP001187415">
    <property type="component" value="Unassembled WGS sequence"/>
</dbReference>
<feature type="domain" description="Ig-like" evidence="2">
    <location>
        <begin position="398"/>
        <end position="500"/>
    </location>
</feature>
<feature type="chain" id="PRO_5041668762" description="Ig-like domain-containing protein" evidence="1">
    <location>
        <begin position="23"/>
        <end position="575"/>
    </location>
</feature>
<evidence type="ECO:0000256" key="1">
    <source>
        <dbReference type="SAM" id="SignalP"/>
    </source>
</evidence>
<evidence type="ECO:0000313" key="4">
    <source>
        <dbReference type="Proteomes" id="UP001187415"/>
    </source>
</evidence>
<feature type="signal peptide" evidence="1">
    <location>
        <begin position="1"/>
        <end position="22"/>
    </location>
</feature>
<accession>A0AA88LHG0</accession>
<name>A0AA88LHG0_CHASR</name>
<dbReference type="Gene3D" id="2.60.40.10">
    <property type="entry name" value="Immunoglobulins"/>
    <property type="match status" value="3"/>
</dbReference>
<dbReference type="Pfam" id="PF13895">
    <property type="entry name" value="Ig_2"/>
    <property type="match status" value="1"/>
</dbReference>
<dbReference type="InterPro" id="IPR007110">
    <property type="entry name" value="Ig-like_dom"/>
</dbReference>
<comment type="caution">
    <text evidence="3">The sequence shown here is derived from an EMBL/GenBank/DDBJ whole genome shotgun (WGS) entry which is preliminary data.</text>
</comment>
<dbReference type="InterPro" id="IPR003599">
    <property type="entry name" value="Ig_sub"/>
</dbReference>
<evidence type="ECO:0000259" key="2">
    <source>
        <dbReference type="PROSITE" id="PS50835"/>
    </source>
</evidence>
<keyword evidence="1" id="KW-0732">Signal</keyword>
<dbReference type="EMBL" id="JAUPFM010000021">
    <property type="protein sequence ID" value="KAK2817365.1"/>
    <property type="molecule type" value="Genomic_DNA"/>
</dbReference>
<dbReference type="PANTHER" id="PTHR46013:SF4">
    <property type="entry name" value="B-CELL RECEPTOR CD22-RELATED"/>
    <property type="match status" value="1"/>
</dbReference>
<keyword evidence="4" id="KW-1185">Reference proteome</keyword>
<protein>
    <recommendedName>
        <fullName evidence="2">Ig-like domain-containing protein</fullName>
    </recommendedName>
</protein>
<gene>
    <name evidence="3" type="ORF">Q5P01_025556</name>
</gene>
<dbReference type="AlphaFoldDB" id="A0AA88LHG0"/>
<dbReference type="InterPro" id="IPR013783">
    <property type="entry name" value="Ig-like_fold"/>
</dbReference>
<dbReference type="PANTHER" id="PTHR46013">
    <property type="entry name" value="VASCULAR CELL ADHESION MOLECULE 1"/>
    <property type="match status" value="1"/>
</dbReference>
<feature type="domain" description="Ig-like" evidence="2">
    <location>
        <begin position="128"/>
        <end position="196"/>
    </location>
</feature>
<dbReference type="InterPro" id="IPR036179">
    <property type="entry name" value="Ig-like_dom_sf"/>
</dbReference>